<keyword evidence="2" id="KW-1185">Reference proteome</keyword>
<gene>
    <name evidence="1" type="ORF">H7965_23230</name>
</gene>
<reference evidence="1" key="1">
    <citation type="submission" date="2020-08" db="EMBL/GenBank/DDBJ databases">
        <authorList>
            <person name="Hu Y."/>
            <person name="Nguyen S.V."/>
            <person name="Li F."/>
            <person name="Fanning S."/>
        </authorList>
    </citation>
    <scope>NUCLEOTIDE SEQUENCE</scope>
    <source>
        <strain evidence="1">SYSU D8009</strain>
    </source>
</reference>
<name>A0A9X0R272_9PROT</name>
<organism evidence="1 2">
    <name type="scientific">Siccirubricoccus deserti</name>
    <dbReference type="NCBI Taxonomy" id="2013562"/>
    <lineage>
        <taxon>Bacteria</taxon>
        <taxon>Pseudomonadati</taxon>
        <taxon>Pseudomonadota</taxon>
        <taxon>Alphaproteobacteria</taxon>
        <taxon>Acetobacterales</taxon>
        <taxon>Roseomonadaceae</taxon>
        <taxon>Siccirubricoccus</taxon>
    </lineage>
</organism>
<comment type="caution">
    <text evidence="1">The sequence shown here is derived from an EMBL/GenBank/DDBJ whole genome shotgun (WGS) entry which is preliminary data.</text>
</comment>
<proteinExistence type="predicted"/>
<dbReference type="Proteomes" id="UP000600101">
    <property type="component" value="Unassembled WGS sequence"/>
</dbReference>
<evidence type="ECO:0000313" key="2">
    <source>
        <dbReference type="Proteomes" id="UP000600101"/>
    </source>
</evidence>
<evidence type="ECO:0000313" key="1">
    <source>
        <dbReference type="EMBL" id="MBC4018211.1"/>
    </source>
</evidence>
<accession>A0A9X0R272</accession>
<dbReference type="EMBL" id="JACOMF010000046">
    <property type="protein sequence ID" value="MBC4018211.1"/>
    <property type="molecule type" value="Genomic_DNA"/>
</dbReference>
<dbReference type="AlphaFoldDB" id="A0A9X0R272"/>
<dbReference type="RefSeq" id="WP_186772966.1">
    <property type="nucleotide sequence ID" value="NZ_JACOMF010000046.1"/>
</dbReference>
<protein>
    <submittedName>
        <fullName evidence="1">Uncharacterized protein</fullName>
    </submittedName>
</protein>
<sequence>MPYGVTLPMVDAVVQAARSWRVLAKQAGHEDAIRLGYAPHVTLSQAGPSSAARIIGGRDLSLG</sequence>